<name>A0ABW4JI69_9BACL</name>
<dbReference type="Pfam" id="PF16289">
    <property type="entry name" value="PIN_12"/>
    <property type="match status" value="1"/>
</dbReference>
<dbReference type="EMBL" id="JBHUCX010000043">
    <property type="protein sequence ID" value="MFD1676047.1"/>
    <property type="molecule type" value="Genomic_DNA"/>
</dbReference>
<evidence type="ECO:0000313" key="2">
    <source>
        <dbReference type="EMBL" id="MFD1676047.1"/>
    </source>
</evidence>
<organism evidence="2 3">
    <name type="scientific">Alicyclobacillus fodiniaquatilis</name>
    <dbReference type="NCBI Taxonomy" id="1661150"/>
    <lineage>
        <taxon>Bacteria</taxon>
        <taxon>Bacillati</taxon>
        <taxon>Bacillota</taxon>
        <taxon>Bacilli</taxon>
        <taxon>Bacillales</taxon>
        <taxon>Alicyclobacillaceae</taxon>
        <taxon>Alicyclobacillus</taxon>
    </lineage>
</organism>
<dbReference type="Proteomes" id="UP001597079">
    <property type="component" value="Unassembled WGS sequence"/>
</dbReference>
<comment type="caution">
    <text evidence="2">The sequence shown here is derived from an EMBL/GenBank/DDBJ whole genome shotgun (WGS) entry which is preliminary data.</text>
</comment>
<accession>A0ABW4JI69</accession>
<gene>
    <name evidence="2" type="ORF">ACFSB2_15185</name>
</gene>
<evidence type="ECO:0000313" key="3">
    <source>
        <dbReference type="Proteomes" id="UP001597079"/>
    </source>
</evidence>
<evidence type="ECO:0000259" key="1">
    <source>
        <dbReference type="Pfam" id="PF16289"/>
    </source>
</evidence>
<proteinExistence type="predicted"/>
<feature type="domain" description="DUF4935" evidence="1">
    <location>
        <begin position="4"/>
        <end position="169"/>
    </location>
</feature>
<dbReference type="InterPro" id="IPR032557">
    <property type="entry name" value="DUF4935"/>
</dbReference>
<sequence>MTNVFLDTQIYINKNFSFQTGQLKALAEAALDGRITIYITDVVKKEVEANIHKAIYESVRKGTKHIRTDLKVLRNLAEYQSIFVIKDRLDEIYADLLGLFHEFLATAAVETVNVDDVKPSDVFERYFNGDTPFSARKKDEFPDAFSLLAIEHKSIDVGETFHVVSGDTDAKHFCEDREGLLHHKSLDELFDFFNQNDEYNHGLIVSTFQHHTSRVVDLLTEEFPMQVFDLLGEEGDVEHVTVRHIELLDDPLVLKYDRHENGKVTATIAIDTSVDYTAEFSFQDYANGVWDSEDKRYVFVETVHSERELDGEDVTAGLELEFHENDPDHVDIQLVSINNSEPIMVQSFEPEW</sequence>
<keyword evidence="3" id="KW-1185">Reference proteome</keyword>
<reference evidence="3" key="1">
    <citation type="journal article" date="2019" name="Int. J. Syst. Evol. Microbiol.">
        <title>The Global Catalogue of Microorganisms (GCM) 10K type strain sequencing project: providing services to taxonomists for standard genome sequencing and annotation.</title>
        <authorList>
            <consortium name="The Broad Institute Genomics Platform"/>
            <consortium name="The Broad Institute Genome Sequencing Center for Infectious Disease"/>
            <person name="Wu L."/>
            <person name="Ma J."/>
        </authorList>
    </citation>
    <scope>NUCLEOTIDE SEQUENCE [LARGE SCALE GENOMIC DNA]</scope>
    <source>
        <strain evidence="3">CGMCC 1.12286</strain>
    </source>
</reference>
<protein>
    <submittedName>
        <fullName evidence="2">PIN domain-containing protein</fullName>
    </submittedName>
</protein>
<dbReference type="RefSeq" id="WP_377943940.1">
    <property type="nucleotide sequence ID" value="NZ_JBHUCX010000043.1"/>
</dbReference>